<proteinExistence type="predicted"/>
<feature type="non-terminal residue" evidence="1">
    <location>
        <position position="1"/>
    </location>
</feature>
<name>X1CN67_9ZZZZ</name>
<evidence type="ECO:0008006" key="2">
    <source>
        <dbReference type="Google" id="ProtNLM"/>
    </source>
</evidence>
<evidence type="ECO:0000313" key="1">
    <source>
        <dbReference type="EMBL" id="GAG85686.1"/>
    </source>
</evidence>
<accession>X1CN67</accession>
<protein>
    <recommendedName>
        <fullName evidence="2">Solute-binding protein family 5 domain-containing protein</fullName>
    </recommendedName>
</protein>
<comment type="caution">
    <text evidence="1">The sequence shown here is derived from an EMBL/GenBank/DDBJ whole genome shotgun (WGS) entry which is preliminary data.</text>
</comment>
<dbReference type="Gene3D" id="3.10.105.10">
    <property type="entry name" value="Dipeptide-binding Protein, Domain 3"/>
    <property type="match status" value="1"/>
</dbReference>
<gene>
    <name evidence="1" type="ORF">S01H4_30136</name>
</gene>
<sequence>DKDGEELKLKYGTTTREIRMDTQAVAQQQLAEVGIQLDLQNFDSDIFFSGYGEGGPCATGELDICEYSSNPNFPDPDTQDWLCSEVPSDDSPAGTNWSSLCDEDLDALFQLQATQVDFDDRQQTFNEITKMIFDQAYWIGIWQDPDWFGTSERLTGVKFSGSTPYFNIMEWDISE</sequence>
<dbReference type="AlphaFoldDB" id="X1CN67"/>
<dbReference type="SUPFAM" id="SSF53850">
    <property type="entry name" value="Periplasmic binding protein-like II"/>
    <property type="match status" value="1"/>
</dbReference>
<reference evidence="1" key="1">
    <citation type="journal article" date="2014" name="Front. Microbiol.">
        <title>High frequency of phylogenetically diverse reductive dehalogenase-homologous genes in deep subseafloor sedimentary metagenomes.</title>
        <authorList>
            <person name="Kawai M."/>
            <person name="Futagami T."/>
            <person name="Toyoda A."/>
            <person name="Takaki Y."/>
            <person name="Nishi S."/>
            <person name="Hori S."/>
            <person name="Arai W."/>
            <person name="Tsubouchi T."/>
            <person name="Morono Y."/>
            <person name="Uchiyama I."/>
            <person name="Ito T."/>
            <person name="Fujiyama A."/>
            <person name="Inagaki F."/>
            <person name="Takami H."/>
        </authorList>
    </citation>
    <scope>NUCLEOTIDE SEQUENCE</scope>
    <source>
        <strain evidence="1">Expedition CK06-06</strain>
    </source>
</reference>
<organism evidence="1">
    <name type="scientific">marine sediment metagenome</name>
    <dbReference type="NCBI Taxonomy" id="412755"/>
    <lineage>
        <taxon>unclassified sequences</taxon>
        <taxon>metagenomes</taxon>
        <taxon>ecological metagenomes</taxon>
    </lineage>
</organism>
<dbReference type="EMBL" id="BART01015528">
    <property type="protein sequence ID" value="GAG85686.1"/>
    <property type="molecule type" value="Genomic_DNA"/>
</dbReference>